<comment type="function">
    <text evidence="8 9">Key enzyme in folate metabolism. Catalyzes an essential reaction for de novo glycine and purine synthesis, and for DNA precursor synthesis.</text>
</comment>
<dbReference type="STRING" id="640635.SAMN04489806_1727"/>
<keyword evidence="5 9" id="KW-0554">One-carbon metabolism</keyword>
<dbReference type="PANTHER" id="PTHR48069:SF3">
    <property type="entry name" value="DIHYDROFOLATE REDUCTASE"/>
    <property type="match status" value="1"/>
</dbReference>
<evidence type="ECO:0000313" key="12">
    <source>
        <dbReference type="EMBL" id="SEB76909.1"/>
    </source>
</evidence>
<dbReference type="CDD" id="cd00209">
    <property type="entry name" value="DHFR"/>
    <property type="match status" value="1"/>
</dbReference>
<dbReference type="InterPro" id="IPR024072">
    <property type="entry name" value="DHFR-like_dom_sf"/>
</dbReference>
<comment type="similarity">
    <text evidence="2 9 10">Belongs to the dihydrofolate reductase family.</text>
</comment>
<evidence type="ECO:0000256" key="6">
    <source>
        <dbReference type="ARBA" id="ARBA00022857"/>
    </source>
</evidence>
<dbReference type="AlphaFoldDB" id="A0A1H4M1J6"/>
<dbReference type="SUPFAM" id="SSF53597">
    <property type="entry name" value="Dihydrofolate reductase-like"/>
    <property type="match status" value="1"/>
</dbReference>
<dbReference type="Pfam" id="PF00186">
    <property type="entry name" value="DHFR_1"/>
    <property type="match status" value="1"/>
</dbReference>
<comment type="pathway">
    <text evidence="1 9">Cofactor biosynthesis; tetrahydrofolate biosynthesis; 5,6,7,8-tetrahydrofolate from 7,8-dihydrofolate: step 1/1.</text>
</comment>
<dbReference type="PIRSF" id="PIRSF000194">
    <property type="entry name" value="DHFR"/>
    <property type="match status" value="1"/>
</dbReference>
<dbReference type="InterPro" id="IPR012259">
    <property type="entry name" value="DHFR"/>
</dbReference>
<organism evidence="12 13">
    <name type="scientific">Paramicrobacterium humi</name>
    <dbReference type="NCBI Taxonomy" id="640635"/>
    <lineage>
        <taxon>Bacteria</taxon>
        <taxon>Bacillati</taxon>
        <taxon>Actinomycetota</taxon>
        <taxon>Actinomycetes</taxon>
        <taxon>Micrococcales</taxon>
        <taxon>Microbacteriaceae</taxon>
        <taxon>Paramicrobacterium</taxon>
    </lineage>
</organism>
<dbReference type="GO" id="GO:0046452">
    <property type="term" value="P:dihydrofolate metabolic process"/>
    <property type="evidence" value="ECO:0007669"/>
    <property type="project" value="TreeGrafter"/>
</dbReference>
<dbReference type="Gene3D" id="3.40.430.10">
    <property type="entry name" value="Dihydrofolate Reductase, subunit A"/>
    <property type="match status" value="1"/>
</dbReference>
<reference evidence="12 13" key="1">
    <citation type="submission" date="2016-10" db="EMBL/GenBank/DDBJ databases">
        <authorList>
            <person name="de Groot N.N."/>
        </authorList>
    </citation>
    <scope>NUCLEOTIDE SEQUENCE [LARGE SCALE GENOMIC DNA]</scope>
    <source>
        <strain evidence="12 13">DSM 21799</strain>
    </source>
</reference>
<evidence type="ECO:0000256" key="5">
    <source>
        <dbReference type="ARBA" id="ARBA00022563"/>
    </source>
</evidence>
<evidence type="ECO:0000256" key="2">
    <source>
        <dbReference type="ARBA" id="ARBA00009539"/>
    </source>
</evidence>
<gene>
    <name evidence="12" type="ORF">SAMN04489806_1727</name>
</gene>
<dbReference type="InterPro" id="IPR001796">
    <property type="entry name" value="DHFR_dom"/>
</dbReference>
<dbReference type="GO" id="GO:0005829">
    <property type="term" value="C:cytosol"/>
    <property type="evidence" value="ECO:0007669"/>
    <property type="project" value="TreeGrafter"/>
</dbReference>
<evidence type="ECO:0000256" key="3">
    <source>
        <dbReference type="ARBA" id="ARBA00012856"/>
    </source>
</evidence>
<keyword evidence="6 9" id="KW-0521">NADP</keyword>
<dbReference type="GO" id="GO:0046655">
    <property type="term" value="P:folic acid metabolic process"/>
    <property type="evidence" value="ECO:0007669"/>
    <property type="project" value="TreeGrafter"/>
</dbReference>
<dbReference type="EC" id="1.5.1.3" evidence="3 9"/>
<dbReference type="PROSITE" id="PS00075">
    <property type="entry name" value="DHFR_1"/>
    <property type="match status" value="1"/>
</dbReference>
<evidence type="ECO:0000256" key="8">
    <source>
        <dbReference type="ARBA" id="ARBA00025067"/>
    </source>
</evidence>
<evidence type="ECO:0000256" key="10">
    <source>
        <dbReference type="RuleBase" id="RU004474"/>
    </source>
</evidence>
<comment type="catalytic activity">
    <reaction evidence="9">
        <text>(6S)-5,6,7,8-tetrahydrofolate + NADP(+) = 7,8-dihydrofolate + NADPH + H(+)</text>
        <dbReference type="Rhea" id="RHEA:15009"/>
        <dbReference type="ChEBI" id="CHEBI:15378"/>
        <dbReference type="ChEBI" id="CHEBI:57451"/>
        <dbReference type="ChEBI" id="CHEBI:57453"/>
        <dbReference type="ChEBI" id="CHEBI:57783"/>
        <dbReference type="ChEBI" id="CHEBI:58349"/>
        <dbReference type="EC" id="1.5.1.3"/>
    </reaction>
</comment>
<evidence type="ECO:0000313" key="13">
    <source>
        <dbReference type="Proteomes" id="UP000199183"/>
    </source>
</evidence>
<dbReference type="Proteomes" id="UP000199183">
    <property type="component" value="Unassembled WGS sequence"/>
</dbReference>
<dbReference type="EMBL" id="FNRY01000001">
    <property type="protein sequence ID" value="SEB76909.1"/>
    <property type="molecule type" value="Genomic_DNA"/>
</dbReference>
<dbReference type="InterPro" id="IPR017925">
    <property type="entry name" value="DHFR_CS"/>
</dbReference>
<evidence type="ECO:0000256" key="4">
    <source>
        <dbReference type="ARBA" id="ARBA00018886"/>
    </source>
</evidence>
<feature type="domain" description="DHFR" evidence="11">
    <location>
        <begin position="2"/>
        <end position="155"/>
    </location>
</feature>
<dbReference type="UniPathway" id="UPA00077">
    <property type="reaction ID" value="UER00158"/>
</dbReference>
<dbReference type="RefSeq" id="WP_091182635.1">
    <property type="nucleotide sequence ID" value="NZ_FNRY01000001.1"/>
</dbReference>
<name>A0A1H4M1J6_9MICO</name>
<dbReference type="GO" id="GO:0070401">
    <property type="term" value="F:NADP+ binding"/>
    <property type="evidence" value="ECO:0007669"/>
    <property type="project" value="UniProtKB-ARBA"/>
</dbReference>
<evidence type="ECO:0000256" key="9">
    <source>
        <dbReference type="PIRNR" id="PIRNR000194"/>
    </source>
</evidence>
<keyword evidence="7 9" id="KW-0560">Oxidoreductase</keyword>
<evidence type="ECO:0000256" key="1">
    <source>
        <dbReference type="ARBA" id="ARBA00004903"/>
    </source>
</evidence>
<dbReference type="GO" id="GO:0004146">
    <property type="term" value="F:dihydrofolate reductase activity"/>
    <property type="evidence" value="ECO:0007669"/>
    <property type="project" value="UniProtKB-EC"/>
</dbReference>
<dbReference type="GO" id="GO:0046654">
    <property type="term" value="P:tetrahydrofolate biosynthetic process"/>
    <property type="evidence" value="ECO:0007669"/>
    <property type="project" value="UniProtKB-UniPathway"/>
</dbReference>
<sequence>MTVTLVAAMGRNRVIGTDGGMPWHLPDDLKHFKSVTMGTTMIMGRRTFDSIGRPLPGRRTIVVTRDETWQRDGVDTAFSLGAALALAGDGAVSIVGGGEIYAQSLPLADRMELTFIDASPDGDTFFPEWEAADWTETWSDVREGFRWATLERVRP</sequence>
<proteinExistence type="inferred from homology"/>
<accession>A0A1H4M1J6</accession>
<keyword evidence="13" id="KW-1185">Reference proteome</keyword>
<dbReference type="PROSITE" id="PS51330">
    <property type="entry name" value="DHFR_2"/>
    <property type="match status" value="1"/>
</dbReference>
<dbReference type="PANTHER" id="PTHR48069">
    <property type="entry name" value="DIHYDROFOLATE REDUCTASE"/>
    <property type="match status" value="1"/>
</dbReference>
<evidence type="ECO:0000256" key="7">
    <source>
        <dbReference type="ARBA" id="ARBA00023002"/>
    </source>
</evidence>
<dbReference type="GO" id="GO:0006730">
    <property type="term" value="P:one-carbon metabolic process"/>
    <property type="evidence" value="ECO:0007669"/>
    <property type="project" value="UniProtKB-KW"/>
</dbReference>
<dbReference type="OrthoDB" id="9804315at2"/>
<protein>
    <recommendedName>
        <fullName evidence="4 9">Dihydrofolate reductase</fullName>
        <ecNumber evidence="3 9">1.5.1.3</ecNumber>
    </recommendedName>
</protein>
<evidence type="ECO:0000259" key="11">
    <source>
        <dbReference type="PROSITE" id="PS51330"/>
    </source>
</evidence>
<dbReference type="PRINTS" id="PR00070">
    <property type="entry name" value="DHFR"/>
</dbReference>
<dbReference type="FunFam" id="3.40.430.10:FF:000001">
    <property type="entry name" value="Dihydrofolate reductase"/>
    <property type="match status" value="1"/>
</dbReference>